<reference evidence="2 3" key="1">
    <citation type="journal article" date="2015" name="Sci. Rep.">
        <title>Chromosome-level genome map provides insights into diverse defense mechanisms in the medicinal fungus Ganoderma sinense.</title>
        <authorList>
            <person name="Zhu Y."/>
            <person name="Xu J."/>
            <person name="Sun C."/>
            <person name="Zhou S."/>
            <person name="Xu H."/>
            <person name="Nelson D.R."/>
            <person name="Qian J."/>
            <person name="Song J."/>
            <person name="Luo H."/>
            <person name="Xiang L."/>
            <person name="Li Y."/>
            <person name="Xu Z."/>
            <person name="Ji A."/>
            <person name="Wang L."/>
            <person name="Lu S."/>
            <person name="Hayward A."/>
            <person name="Sun W."/>
            <person name="Li X."/>
            <person name="Schwartz D.C."/>
            <person name="Wang Y."/>
            <person name="Chen S."/>
        </authorList>
    </citation>
    <scope>NUCLEOTIDE SEQUENCE [LARGE SCALE GENOMIC DNA]</scope>
    <source>
        <strain evidence="2 3">ZZ0214-1</strain>
    </source>
</reference>
<keyword evidence="3" id="KW-1185">Reference proteome</keyword>
<sequence length="451" mass="50756">MNTDMATTAPPLARHIPMEVCENFIDMLYSPYRDFSDELENFAALRSCALVCRDWCIRAQRMLFYAVHLNDAASLYRFAAVLQAGPHLYACVHEVTLISRSLHTTASVLTLFPAVFAGKLPNLQRFRVWRMSDSESDAWFPATPESGSAKAKALPHAPLHPHFPVLIASFTTISTLQLAYIMFRSFGEFARVVYSLPTVETLMCHSVAWTTLGPLPAFMGTNGYSGRRTSRFAPNLRLLKYFASSIYGIQRLISACGPHLPRLWISFPLPDSLTELENNKGEGLDLSSCSALQKFTVRPTAEFSTDERFGYLLSTMLSSWKNPQPHAQLAFGVWYQTCHFTRQGYADILNALGTTADGWLEDMQKASDTTDVSGDTSANGSECQVFVRIYDWESRREWWWGHITASFPTWAKLGRLELGYSMPSTPRYQWKPDDDDDDDEQPYGTVASCSS</sequence>
<dbReference type="OrthoDB" id="2798901at2759"/>
<dbReference type="EMBL" id="AYKW01000043">
    <property type="protein sequence ID" value="PIL26624.1"/>
    <property type="molecule type" value="Genomic_DNA"/>
</dbReference>
<feature type="region of interest" description="Disordered" evidence="1">
    <location>
        <begin position="427"/>
        <end position="451"/>
    </location>
</feature>
<evidence type="ECO:0000313" key="3">
    <source>
        <dbReference type="Proteomes" id="UP000230002"/>
    </source>
</evidence>
<gene>
    <name evidence="2" type="ORF">GSI_11290</name>
</gene>
<comment type="caution">
    <text evidence="2">The sequence shown here is derived from an EMBL/GenBank/DDBJ whole genome shotgun (WGS) entry which is preliminary data.</text>
</comment>
<proteinExistence type="predicted"/>
<evidence type="ECO:0000256" key="1">
    <source>
        <dbReference type="SAM" id="MobiDB-lite"/>
    </source>
</evidence>
<dbReference type="STRING" id="1077348.A0A2G8RYR4"/>
<name>A0A2G8RYR4_9APHY</name>
<protein>
    <recommendedName>
        <fullName evidence="4">F-box domain-containing protein</fullName>
    </recommendedName>
</protein>
<dbReference type="AlphaFoldDB" id="A0A2G8RYR4"/>
<dbReference type="Proteomes" id="UP000230002">
    <property type="component" value="Unassembled WGS sequence"/>
</dbReference>
<evidence type="ECO:0000313" key="2">
    <source>
        <dbReference type="EMBL" id="PIL26624.1"/>
    </source>
</evidence>
<evidence type="ECO:0008006" key="4">
    <source>
        <dbReference type="Google" id="ProtNLM"/>
    </source>
</evidence>
<accession>A0A2G8RYR4</accession>
<organism evidence="2 3">
    <name type="scientific">Ganoderma sinense ZZ0214-1</name>
    <dbReference type="NCBI Taxonomy" id="1077348"/>
    <lineage>
        <taxon>Eukaryota</taxon>
        <taxon>Fungi</taxon>
        <taxon>Dikarya</taxon>
        <taxon>Basidiomycota</taxon>
        <taxon>Agaricomycotina</taxon>
        <taxon>Agaricomycetes</taxon>
        <taxon>Polyporales</taxon>
        <taxon>Polyporaceae</taxon>
        <taxon>Ganoderma</taxon>
    </lineage>
</organism>